<dbReference type="InParanoid" id="A0A2J7QSU0"/>
<dbReference type="GO" id="GO:0008270">
    <property type="term" value="F:zinc ion binding"/>
    <property type="evidence" value="ECO:0007669"/>
    <property type="project" value="UniProtKB-KW"/>
</dbReference>
<dbReference type="AlphaFoldDB" id="A0A2J7QSU0"/>
<dbReference type="InterPro" id="IPR036397">
    <property type="entry name" value="RNaseH_sf"/>
</dbReference>
<keyword evidence="5" id="KW-0862">Zinc</keyword>
<dbReference type="Gene3D" id="3.30.420.10">
    <property type="entry name" value="Ribonuclease H-like superfamily/Ribonuclease H"/>
    <property type="match status" value="1"/>
</dbReference>
<evidence type="ECO:0000259" key="8">
    <source>
        <dbReference type="PROSITE" id="PS50089"/>
    </source>
</evidence>
<dbReference type="CDD" id="cd06008">
    <property type="entry name" value="NF-X1-zinc-finger"/>
    <property type="match status" value="7"/>
</dbReference>
<evidence type="ECO:0000256" key="3">
    <source>
        <dbReference type="ARBA" id="ARBA00022737"/>
    </source>
</evidence>
<name>A0A2J7QSU0_9NEOP</name>
<feature type="region of interest" description="Disordered" evidence="7">
    <location>
        <begin position="1"/>
        <end position="34"/>
    </location>
</feature>
<dbReference type="OrthoDB" id="10017160at2759"/>
<keyword evidence="3" id="KW-0677">Repeat</keyword>
<proteinExistence type="inferred from homology"/>
<dbReference type="Proteomes" id="UP000235965">
    <property type="component" value="Unassembled WGS sequence"/>
</dbReference>
<gene>
    <name evidence="9" type="primary">NFXL1</name>
    <name evidence="9" type="ORF">B7P43_G17061</name>
</gene>
<dbReference type="STRING" id="105785.A0A2J7QSU0"/>
<dbReference type="PANTHER" id="PTHR12360:SF1">
    <property type="entry name" value="NF-X1-TYPE ZINC FINGER PROTEIN NFXL1"/>
    <property type="match status" value="1"/>
</dbReference>
<evidence type="ECO:0000256" key="4">
    <source>
        <dbReference type="ARBA" id="ARBA00022771"/>
    </source>
</evidence>
<evidence type="ECO:0000256" key="7">
    <source>
        <dbReference type="SAM" id="MobiDB-lite"/>
    </source>
</evidence>
<evidence type="ECO:0000256" key="5">
    <source>
        <dbReference type="ARBA" id="ARBA00022833"/>
    </source>
</evidence>
<dbReference type="CDD" id="cd16697">
    <property type="entry name" value="RING-CH-C4HC3_NFXL1"/>
    <property type="match status" value="1"/>
</dbReference>
<dbReference type="SMART" id="SM00438">
    <property type="entry name" value="ZnF_NFX"/>
    <property type="match status" value="11"/>
</dbReference>
<dbReference type="GO" id="GO:0000977">
    <property type="term" value="F:RNA polymerase II transcription regulatory region sequence-specific DNA binding"/>
    <property type="evidence" value="ECO:0007669"/>
    <property type="project" value="TreeGrafter"/>
</dbReference>
<dbReference type="InterPro" id="IPR001841">
    <property type="entry name" value="Znf_RING"/>
</dbReference>
<dbReference type="FunCoup" id="A0A2J7QSU0">
    <property type="interactions" value="2191"/>
</dbReference>
<dbReference type="InterPro" id="IPR034078">
    <property type="entry name" value="NFX1_fam"/>
</dbReference>
<evidence type="ECO:0000256" key="6">
    <source>
        <dbReference type="PROSITE-ProRule" id="PRU00175"/>
    </source>
</evidence>
<sequence length="946" mass="105691">MNSLQRGRGRGSNPWNQGGGRDGHNQNRAVKKKPSAEFLAQTKFQEAQARLQASVQKHIKQEYDSSSEEEELESDSILGSVLQLYSQVGGRSEDLGRTQRFLEDVFQSGAASCLICIGSVKRNDAIWSCVECYCFFHLACIQRWAKDSVAHQKQALEDQPQGIVVTRFKWACPKCRHDYEQTDTPQRYCCFCGRTEDPPFHPWLTPHSCGERCEKALQPICGHNCLLLCHPGPCAPCPKMVKTTCFCGNQPPRLQRCSNKSWSCGSHCGRLLGCGRHECVEVCHPAECPPCPKTSVQSCECGQQKALRPCADPKWQCEQKCGEVLSCGNHKCEKVCHFGSCGPCPLTEARSCPCGKTSYILPCTQEIPTCGDTCGRTLECGAHVCSRSCHRDKCGTCLEMVTKKCRCGLHSKELPCQKEFLCETKCKRTKGCMRHPCNKCLDGNCLPCEKPCGRTLRCGNHKCASMCHRGPCYPCPLTAEVKCHCGLTVLTVPCGRKKQTRPPRCNKPCRILPDCHHPSRETHRCHFGDCPPCQQVCGKLLEPCKHKCPAPCHSAVWVKLEENRKPVGPWDKVQSQVELKALPCPSCKVPVAVTCLGGHETCDWPCYIANPTSCQRRCGRMLACGNHTCNLLCHRVEQAPNEVAVGDNCEQCELGCSKPRPEGCVHACLKRCHPGDCLPCSQMLRVQCHCGLNQLYVCCSEWTSSSADKKQSLKSCGNQCPKNYECGHRCRAPCHPGECPDPEMCRKKVKQTCPCRRLKKEFPCDVVRIGQVKVECDDVCKQKKDEEMKYGDAGLSQQQVYEWSRKFAKGVTSVEDAPRPGQAHRVVTPENTAAVEAIVRENRRVTLNEIAASLNISHGSAHHIVHDVLQFHKVPARWVPRQLTPKLKDQCIDACEELLRCSEREGDDFLSRIITGDETWVHLHQQEMKRASKECRHSSSPKPKKF</sequence>
<accession>A0A2J7QSU0</accession>
<comment type="similarity">
    <text evidence="1">Belongs to the NFX1 family.</text>
</comment>
<keyword evidence="2" id="KW-0479">Metal-binding</keyword>
<organism evidence="9 10">
    <name type="scientific">Cryptotermes secundus</name>
    <dbReference type="NCBI Taxonomy" id="105785"/>
    <lineage>
        <taxon>Eukaryota</taxon>
        <taxon>Metazoa</taxon>
        <taxon>Ecdysozoa</taxon>
        <taxon>Arthropoda</taxon>
        <taxon>Hexapoda</taxon>
        <taxon>Insecta</taxon>
        <taxon>Pterygota</taxon>
        <taxon>Neoptera</taxon>
        <taxon>Polyneoptera</taxon>
        <taxon>Dictyoptera</taxon>
        <taxon>Blattodea</taxon>
        <taxon>Blattoidea</taxon>
        <taxon>Termitoidae</taxon>
        <taxon>Kalotermitidae</taxon>
        <taxon>Cryptotermitinae</taxon>
        <taxon>Cryptotermes</taxon>
    </lineage>
</organism>
<evidence type="ECO:0000256" key="1">
    <source>
        <dbReference type="ARBA" id="ARBA00007269"/>
    </source>
</evidence>
<reference evidence="9 10" key="1">
    <citation type="submission" date="2017-12" db="EMBL/GenBank/DDBJ databases">
        <title>Hemimetabolous genomes reveal molecular basis of termite eusociality.</title>
        <authorList>
            <person name="Harrison M.C."/>
            <person name="Jongepier E."/>
            <person name="Robertson H.M."/>
            <person name="Arning N."/>
            <person name="Bitard-Feildel T."/>
            <person name="Chao H."/>
            <person name="Childers C.P."/>
            <person name="Dinh H."/>
            <person name="Doddapaneni H."/>
            <person name="Dugan S."/>
            <person name="Gowin J."/>
            <person name="Greiner C."/>
            <person name="Han Y."/>
            <person name="Hu H."/>
            <person name="Hughes D.S.T."/>
            <person name="Huylmans A.-K."/>
            <person name="Kemena C."/>
            <person name="Kremer L.P.M."/>
            <person name="Lee S.L."/>
            <person name="Lopez-Ezquerra A."/>
            <person name="Mallet L."/>
            <person name="Monroy-Kuhn J.M."/>
            <person name="Moser A."/>
            <person name="Murali S.C."/>
            <person name="Muzny D.M."/>
            <person name="Otani S."/>
            <person name="Piulachs M.-D."/>
            <person name="Poelchau M."/>
            <person name="Qu J."/>
            <person name="Schaub F."/>
            <person name="Wada-Katsumata A."/>
            <person name="Worley K.C."/>
            <person name="Xie Q."/>
            <person name="Ylla G."/>
            <person name="Poulsen M."/>
            <person name="Gibbs R.A."/>
            <person name="Schal C."/>
            <person name="Richards S."/>
            <person name="Belles X."/>
            <person name="Korb J."/>
            <person name="Bornberg-Bauer E."/>
        </authorList>
    </citation>
    <scope>NUCLEOTIDE SEQUENCE [LARGE SCALE GENOMIC DNA]</scope>
    <source>
        <tissue evidence="9">Whole body</tissue>
    </source>
</reference>
<dbReference type="EMBL" id="NEVH01011219">
    <property type="protein sequence ID" value="PNF31648.1"/>
    <property type="molecule type" value="Genomic_DNA"/>
</dbReference>
<protein>
    <submittedName>
        <fullName evidence="9">NF-X1-type zinc finger protein NFXL1</fullName>
    </submittedName>
</protein>
<evidence type="ECO:0000313" key="10">
    <source>
        <dbReference type="Proteomes" id="UP000235965"/>
    </source>
</evidence>
<evidence type="ECO:0000256" key="2">
    <source>
        <dbReference type="ARBA" id="ARBA00022723"/>
    </source>
</evidence>
<dbReference type="GO" id="GO:0000981">
    <property type="term" value="F:DNA-binding transcription factor activity, RNA polymerase II-specific"/>
    <property type="evidence" value="ECO:0007669"/>
    <property type="project" value="TreeGrafter"/>
</dbReference>
<keyword evidence="10" id="KW-1185">Reference proteome</keyword>
<dbReference type="PANTHER" id="PTHR12360">
    <property type="entry name" value="NUCLEAR TRANSCRIPTION FACTOR, X-BOX BINDING 1 NFX1"/>
    <property type="match status" value="1"/>
</dbReference>
<dbReference type="Pfam" id="PF01422">
    <property type="entry name" value="zf-NF-X1"/>
    <property type="match status" value="10"/>
</dbReference>
<dbReference type="PROSITE" id="PS50089">
    <property type="entry name" value="ZF_RING_2"/>
    <property type="match status" value="1"/>
</dbReference>
<dbReference type="InterPro" id="IPR000967">
    <property type="entry name" value="Znf_NFX1"/>
</dbReference>
<comment type="caution">
    <text evidence="9">The sequence shown here is derived from an EMBL/GenBank/DDBJ whole genome shotgun (WGS) entry which is preliminary data.</text>
</comment>
<feature type="domain" description="RING-type" evidence="8">
    <location>
        <begin position="113"/>
        <end position="176"/>
    </location>
</feature>
<evidence type="ECO:0000313" key="9">
    <source>
        <dbReference type="EMBL" id="PNF31648.1"/>
    </source>
</evidence>
<keyword evidence="4 6" id="KW-0863">Zinc-finger</keyword>
<dbReference type="GO" id="GO:0005634">
    <property type="term" value="C:nucleus"/>
    <property type="evidence" value="ECO:0007669"/>
    <property type="project" value="InterPro"/>
</dbReference>